<dbReference type="InterPro" id="IPR017870">
    <property type="entry name" value="FeS_cluster_insertion_CS"/>
</dbReference>
<comment type="similarity">
    <text evidence="2">Belongs to the HesB/IscA family.</text>
</comment>
<dbReference type="SUPFAM" id="SSF89360">
    <property type="entry name" value="HesB-like domain"/>
    <property type="match status" value="1"/>
</dbReference>
<dbReference type="OrthoDB" id="333486at2759"/>
<dbReference type="PANTHER" id="PTHR10072">
    <property type="entry name" value="IRON-SULFUR CLUSTER ASSEMBLY PROTEIN"/>
    <property type="match status" value="1"/>
</dbReference>
<evidence type="ECO:0000313" key="7">
    <source>
        <dbReference type="Proteomes" id="UP000322899"/>
    </source>
</evidence>
<evidence type="ECO:0000256" key="4">
    <source>
        <dbReference type="SAM" id="MobiDB-lite"/>
    </source>
</evidence>
<proteinExistence type="inferred from homology"/>
<evidence type="ECO:0000256" key="2">
    <source>
        <dbReference type="ARBA" id="ARBA00006718"/>
    </source>
</evidence>
<comment type="pathway">
    <text evidence="1">Cofactor biosynthesis; iron-sulfur cluster biosynthesis.</text>
</comment>
<feature type="region of interest" description="Disordered" evidence="4">
    <location>
        <begin position="141"/>
        <end position="222"/>
    </location>
</feature>
<dbReference type="Gene3D" id="2.60.300.12">
    <property type="entry name" value="HesB-like domain"/>
    <property type="match status" value="1"/>
</dbReference>
<dbReference type="EMBL" id="VLTO01000095">
    <property type="protein sequence ID" value="KAA0165391.1"/>
    <property type="molecule type" value="Genomic_DNA"/>
</dbReference>
<dbReference type="PANTHER" id="PTHR10072:SF41">
    <property type="entry name" value="IRON-SULFUR CLUSTER ASSEMBLY 1 HOMOLOG, MITOCHONDRIAL"/>
    <property type="match status" value="1"/>
</dbReference>
<dbReference type="NCBIfam" id="TIGR00049">
    <property type="entry name" value="iron-sulfur cluster assembly accessory protein"/>
    <property type="match status" value="1"/>
</dbReference>
<feature type="domain" description="Core" evidence="5">
    <location>
        <begin position="31"/>
        <end position="134"/>
    </location>
</feature>
<dbReference type="InterPro" id="IPR050322">
    <property type="entry name" value="Fe-S_cluster_asmbl/transfer"/>
</dbReference>
<dbReference type="Proteomes" id="UP000322899">
    <property type="component" value="Unassembled WGS sequence"/>
</dbReference>
<feature type="compositionally biased region" description="Low complexity" evidence="4">
    <location>
        <begin position="149"/>
        <end position="164"/>
    </location>
</feature>
<reference evidence="6 7" key="1">
    <citation type="submission" date="2019-07" db="EMBL/GenBank/DDBJ databases">
        <title>Genomes of Cafeteria roenbergensis.</title>
        <authorList>
            <person name="Fischer M.G."/>
            <person name="Hackl T."/>
            <person name="Roman M."/>
        </authorList>
    </citation>
    <scope>NUCLEOTIDE SEQUENCE [LARGE SCALE GENOMIC DNA]</scope>
    <source>
        <strain evidence="6 7">E4-10P</strain>
    </source>
</reference>
<dbReference type="Pfam" id="PF01521">
    <property type="entry name" value="Fe-S_biosyn"/>
    <property type="match status" value="1"/>
</dbReference>
<evidence type="ECO:0000313" key="6">
    <source>
        <dbReference type="EMBL" id="KAA0165391.1"/>
    </source>
</evidence>
<dbReference type="InterPro" id="IPR035903">
    <property type="entry name" value="HesB-like_dom_sf"/>
</dbReference>
<dbReference type="GO" id="GO:0051539">
    <property type="term" value="F:4 iron, 4 sulfur cluster binding"/>
    <property type="evidence" value="ECO:0007669"/>
    <property type="project" value="UniProtKB-KW"/>
</dbReference>
<keyword evidence="3" id="KW-0479">Metal-binding</keyword>
<sequence>MRRSLAVAARAAGRVTAGGGRLRSRAIPAPIVVTEAAKQRLQTLKANRPEALGVRVGVKTRGCNGMSYTINWVDEAPTASKFADSVDVEGIKVYIEPRALLTIIGTTMDFQSDEVREGFVFENPQATDVCGCGESFTLGGSKPTIDGKPPASGSGAPPAGASSSGAGGTPPAGMPPGAVGGAPPAGGIPPSAGGGTPPGATASAATAPPPPVVGAPAPAGAALWPSAPADAALWPAALAQQAVAAADRS</sequence>
<comment type="caution">
    <text evidence="6">The sequence shown here is derived from an EMBL/GenBank/DDBJ whole genome shotgun (WGS) entry which is preliminary data.</text>
</comment>
<keyword evidence="3" id="KW-0408">Iron</keyword>
<evidence type="ECO:0000256" key="1">
    <source>
        <dbReference type="ARBA" id="ARBA00005151"/>
    </source>
</evidence>
<keyword evidence="3" id="KW-0004">4Fe-4S</keyword>
<dbReference type="GO" id="GO:0005739">
    <property type="term" value="C:mitochondrion"/>
    <property type="evidence" value="ECO:0007669"/>
    <property type="project" value="TreeGrafter"/>
</dbReference>
<dbReference type="GO" id="GO:0051537">
    <property type="term" value="F:2 iron, 2 sulfur cluster binding"/>
    <property type="evidence" value="ECO:0007669"/>
    <property type="project" value="TreeGrafter"/>
</dbReference>
<evidence type="ECO:0000259" key="5">
    <source>
        <dbReference type="Pfam" id="PF01521"/>
    </source>
</evidence>
<evidence type="ECO:0000256" key="3">
    <source>
        <dbReference type="ARBA" id="ARBA00022485"/>
    </source>
</evidence>
<dbReference type="PROSITE" id="PS01152">
    <property type="entry name" value="HESB"/>
    <property type="match status" value="1"/>
</dbReference>
<dbReference type="AlphaFoldDB" id="A0A5A8DNE1"/>
<dbReference type="InterPro" id="IPR016092">
    <property type="entry name" value="ATAP"/>
</dbReference>
<gene>
    <name evidence="6" type="ORF">FNF27_07674</name>
</gene>
<accession>A0A5A8DNE1</accession>
<protein>
    <recommendedName>
        <fullName evidence="5">Core domain-containing protein</fullName>
    </recommendedName>
</protein>
<dbReference type="GO" id="GO:0016226">
    <property type="term" value="P:iron-sulfur cluster assembly"/>
    <property type="evidence" value="ECO:0007669"/>
    <property type="project" value="InterPro"/>
</dbReference>
<dbReference type="InterPro" id="IPR000361">
    <property type="entry name" value="ATAP_core_dom"/>
</dbReference>
<organism evidence="6 7">
    <name type="scientific">Cafeteria roenbergensis</name>
    <name type="common">Marine flagellate</name>
    <dbReference type="NCBI Taxonomy" id="33653"/>
    <lineage>
        <taxon>Eukaryota</taxon>
        <taxon>Sar</taxon>
        <taxon>Stramenopiles</taxon>
        <taxon>Bigyra</taxon>
        <taxon>Opalozoa</taxon>
        <taxon>Bicosoecida</taxon>
        <taxon>Cafeteriaceae</taxon>
        <taxon>Cafeteria</taxon>
    </lineage>
</organism>
<keyword evidence="3" id="KW-0411">Iron-sulfur</keyword>
<name>A0A5A8DNE1_CAFRO</name>